<name>A0ACB8QNH9_9AGAM</name>
<gene>
    <name evidence="1" type="ORF">K488DRAFT_7714</name>
</gene>
<dbReference type="Proteomes" id="UP000814128">
    <property type="component" value="Unassembled WGS sequence"/>
</dbReference>
<protein>
    <submittedName>
        <fullName evidence="1">Uncharacterized protein</fullName>
    </submittedName>
</protein>
<evidence type="ECO:0000313" key="1">
    <source>
        <dbReference type="EMBL" id="KAI0032916.1"/>
    </source>
</evidence>
<organism evidence="1 2">
    <name type="scientific">Vararia minispora EC-137</name>
    <dbReference type="NCBI Taxonomy" id="1314806"/>
    <lineage>
        <taxon>Eukaryota</taxon>
        <taxon>Fungi</taxon>
        <taxon>Dikarya</taxon>
        <taxon>Basidiomycota</taxon>
        <taxon>Agaricomycotina</taxon>
        <taxon>Agaricomycetes</taxon>
        <taxon>Russulales</taxon>
        <taxon>Lachnocladiaceae</taxon>
        <taxon>Vararia</taxon>
    </lineage>
</organism>
<proteinExistence type="predicted"/>
<feature type="non-terminal residue" evidence="1">
    <location>
        <position position="273"/>
    </location>
</feature>
<evidence type="ECO:0000313" key="2">
    <source>
        <dbReference type="Proteomes" id="UP000814128"/>
    </source>
</evidence>
<comment type="caution">
    <text evidence="1">The sequence shown here is derived from an EMBL/GenBank/DDBJ whole genome shotgun (WGS) entry which is preliminary data.</text>
</comment>
<dbReference type="EMBL" id="MU273532">
    <property type="protein sequence ID" value="KAI0032916.1"/>
    <property type="molecule type" value="Genomic_DNA"/>
</dbReference>
<sequence length="273" mass="30270">MGKLNIAHHKSYHPYRADNIARVRKDEEEARRKQTLDNDRALVADAEARMEILRQRAGLATETNREEPLPGPSSALPPSSPSPSTGRHINLFEDIEEHAAALAARASKKSAAIPESDRGVALAPSKKDLSPWYTSSQKGEYEPDGKRNGWRMRDHARKSHADPLASIPVHLRNPSARPPAAASRQPHALSSLPSPQQLTGTSSSLESRLTREASERERAQALIRRKQAERAASATPSTVHGGGYTDVYNRAEVEEAHRGWGRKSWDRDRDLRN</sequence>
<reference evidence="1" key="2">
    <citation type="journal article" date="2022" name="New Phytol.">
        <title>Evolutionary transition to the ectomycorrhizal habit in the genomes of a hyperdiverse lineage of mushroom-forming fungi.</title>
        <authorList>
            <person name="Looney B."/>
            <person name="Miyauchi S."/>
            <person name="Morin E."/>
            <person name="Drula E."/>
            <person name="Courty P.E."/>
            <person name="Kohler A."/>
            <person name="Kuo A."/>
            <person name="LaButti K."/>
            <person name="Pangilinan J."/>
            <person name="Lipzen A."/>
            <person name="Riley R."/>
            <person name="Andreopoulos W."/>
            <person name="He G."/>
            <person name="Johnson J."/>
            <person name="Nolan M."/>
            <person name="Tritt A."/>
            <person name="Barry K.W."/>
            <person name="Grigoriev I.V."/>
            <person name="Nagy L.G."/>
            <person name="Hibbett D."/>
            <person name="Henrissat B."/>
            <person name="Matheny P.B."/>
            <person name="Labbe J."/>
            <person name="Martin F.M."/>
        </authorList>
    </citation>
    <scope>NUCLEOTIDE SEQUENCE</scope>
    <source>
        <strain evidence="1">EC-137</strain>
    </source>
</reference>
<accession>A0ACB8QNH9</accession>
<reference evidence="1" key="1">
    <citation type="submission" date="2021-02" db="EMBL/GenBank/DDBJ databases">
        <authorList>
            <consortium name="DOE Joint Genome Institute"/>
            <person name="Ahrendt S."/>
            <person name="Looney B.P."/>
            <person name="Miyauchi S."/>
            <person name="Morin E."/>
            <person name="Drula E."/>
            <person name="Courty P.E."/>
            <person name="Chicoki N."/>
            <person name="Fauchery L."/>
            <person name="Kohler A."/>
            <person name="Kuo A."/>
            <person name="Labutti K."/>
            <person name="Pangilinan J."/>
            <person name="Lipzen A."/>
            <person name="Riley R."/>
            <person name="Andreopoulos W."/>
            <person name="He G."/>
            <person name="Johnson J."/>
            <person name="Barry K.W."/>
            <person name="Grigoriev I.V."/>
            <person name="Nagy L."/>
            <person name="Hibbett D."/>
            <person name="Henrissat B."/>
            <person name="Matheny P.B."/>
            <person name="Labbe J."/>
            <person name="Martin F."/>
        </authorList>
    </citation>
    <scope>NUCLEOTIDE SEQUENCE</scope>
    <source>
        <strain evidence="1">EC-137</strain>
    </source>
</reference>
<keyword evidence="2" id="KW-1185">Reference proteome</keyword>